<dbReference type="GO" id="GO:0004867">
    <property type="term" value="F:serine-type endopeptidase inhibitor activity"/>
    <property type="evidence" value="ECO:0007669"/>
    <property type="project" value="UniProtKB-KW"/>
</dbReference>
<keyword evidence="12" id="KW-1185">Reference proteome</keyword>
<comment type="subcellular location">
    <subcellularLocation>
        <location evidence="1">Secreted</location>
    </subcellularLocation>
</comment>
<evidence type="ECO:0000259" key="8">
    <source>
        <dbReference type="PROSITE" id="PS50097"/>
    </source>
</evidence>
<dbReference type="EMBL" id="OX597836">
    <property type="protein sequence ID" value="CAI9739403.1"/>
    <property type="molecule type" value="Genomic_DNA"/>
</dbReference>
<dbReference type="PROSITE" id="PS50097">
    <property type="entry name" value="BTB"/>
    <property type="match status" value="1"/>
</dbReference>
<evidence type="ECO:0000256" key="1">
    <source>
        <dbReference type="ARBA" id="ARBA00004613"/>
    </source>
</evidence>
<dbReference type="InterPro" id="IPR013694">
    <property type="entry name" value="VIT"/>
</dbReference>
<evidence type="ECO:0000256" key="3">
    <source>
        <dbReference type="ARBA" id="ARBA00022525"/>
    </source>
</evidence>
<evidence type="ECO:0000256" key="6">
    <source>
        <dbReference type="ARBA" id="ARBA00022900"/>
    </source>
</evidence>
<organism evidence="11 12">
    <name type="scientific">Octopus vulgaris</name>
    <name type="common">Common octopus</name>
    <dbReference type="NCBI Taxonomy" id="6645"/>
    <lineage>
        <taxon>Eukaryota</taxon>
        <taxon>Metazoa</taxon>
        <taxon>Spiralia</taxon>
        <taxon>Lophotrochozoa</taxon>
        <taxon>Mollusca</taxon>
        <taxon>Cephalopoda</taxon>
        <taxon>Coleoidea</taxon>
        <taxon>Octopodiformes</taxon>
        <taxon>Octopoda</taxon>
        <taxon>Incirrata</taxon>
        <taxon>Octopodidae</taxon>
        <taxon>Octopus</taxon>
    </lineage>
</organism>
<dbReference type="InterPro" id="IPR011333">
    <property type="entry name" value="SKP1/BTB/POZ_sf"/>
</dbReference>
<dbReference type="InterPro" id="IPR010600">
    <property type="entry name" value="ITI_HC_C"/>
</dbReference>
<dbReference type="Proteomes" id="UP001162480">
    <property type="component" value="Chromosome 23"/>
</dbReference>
<dbReference type="PANTHER" id="PTHR10338">
    <property type="entry name" value="INTER-ALPHA-TRYPSIN INHIBITOR HEAVY CHAIN FAMILY MEMBER"/>
    <property type="match status" value="1"/>
</dbReference>
<evidence type="ECO:0000256" key="7">
    <source>
        <dbReference type="ARBA" id="ARBA00023180"/>
    </source>
</evidence>
<feature type="domain" description="VIT" evidence="10">
    <location>
        <begin position="625"/>
        <end position="750"/>
    </location>
</feature>
<dbReference type="PANTHER" id="PTHR10338:SF108">
    <property type="entry name" value="INTER-ALPHA-TRYPSIN INHIBITOR HEAVY CHAIN H4-LIKE PROTEIN"/>
    <property type="match status" value="1"/>
</dbReference>
<dbReference type="Pfam" id="PF06668">
    <property type="entry name" value="ITI_HC_C"/>
    <property type="match status" value="1"/>
</dbReference>
<dbReference type="Pfam" id="PF00651">
    <property type="entry name" value="BTB"/>
    <property type="match status" value="1"/>
</dbReference>
<sequence>MSIVFRCERNSLENLNRWSSPTGQNCICKSLSVDLSIMYCDETSLKERNDKLHNLYETGFYTDVVLKVNDDIIAVHGIVLSSASEYFEVMLQSGFRESSTKTIDFSSSFEDVAVLKLVIDYMYTGKVMLRRKTLEQVLGAAHLFMLHSLKHHCAQFLLEQLQPQNILWAWKLSYLYEMEELEIICSSLLSVIFCREIIDETDLGDFTSNCITTVLNNEELIKTARHEDVSYLIVSWMSAGDFDTRKDIAKSLLLKYLNNQALEVILDSVHSLTNAYNVPTSQLSLYLPDFKGKISWRRSVEPIEQVTSPVDKSDLQPLFYGILVQENFSHGINIYCAETKKWTFDLLNHNGTPLGIIDSNYLVSLGKDIYNINLINLSTKVAEVMPSVLRTVMRQGRAVNPSKEATHYFCQSGRLHVIMNCWDRSNRGLVFSLYIYDIIKSWSLVLDIVQNLSGSSFKKTVVLKEDFSVKLHAIPVENNIVFVVAQITQNFVHTNPVTDSSEYRGECPASLSASYLYQIDTCKGEYTLLSNMFANLSDIQLNQAIYFNRKLQFLDDLGGINEWNSVEESHFAKSICYDLERNFFIKGTGCTVSKQLNEIVRLSQSGCSKRIKKGFKLPSNMMLRYVVCLLMAISVRSEVKITKMHITSHIVYRFNTVKMETVMVNNGNYRDDMVFQLAVPNDAFISNFTMKMQGNYIRSNIVQNLRNTLTDHNKYSSDNYDLRPRGTSFFRVHVKAPPKSQVEFSLVYEEMLIRRGGEYEPTIYLHPGNVVDDLKVTIAIQELRPLVNLRVPPIKGELISSLDKSVQNDMVTIERPSEKTAIIRMQASRQEQMKESQDGLKGLLTLNYDTERGEDAGDLMIFNGYFLHFFAPSHYGTLPRDIVFVLDDSGSMADSKLAQMKLSLFKILDTLSEKDRIHFIQFNNFISPRKEGFVEVTPESIKEAKNYVETEFIAKGGTNINEAIMKGFESFKDLPQSDEARARMLIFLTDGQATAGETDRERILKNFQSSNMYNVIVFAIGFGADADFALMKRISFEHKGIACRIYDAKDADSQMYMFFQQIAKILLLGINFDYDSSYVDKKTITMVGDGNYYSGSEMGVIGKLRSGYRGDINIKVNELRNGQSITVKDLGKVKVQKDEPQFMTESAYEMMIERMWAFMTVKSMMRNLYMRKYERNFRENYKQLRALSLKYNFLNSLTKMQLDLPKSGGFSSEFIDINPDYQRDNYAMSRSGNVEYLATKRRDSGLVYDPHFIVELPTLEFPLCFEVLANSGQNILLLDDPATGDRITATVVASKVKNKDGHQRTYLGAVKIAHSMLSLYVTPRMIRVHGIVLSWLKETNMRIKGMKLVVTGSGQHLNVYLNNSTHIVIQRTLVSHTDPNRVSFLNFYITDYSGLSSDTTGLLGQFAHTDVYSKKSKQFQMLSNTQELYGNDGNGRNFKLDAKLIERLELFDSRSTRPCWKIPMAENSVLFSGKNMKNFFVKTL</sequence>
<dbReference type="PROSITE" id="PS50234">
    <property type="entry name" value="VWFA"/>
    <property type="match status" value="1"/>
</dbReference>
<proteinExistence type="inferred from homology"/>
<reference evidence="11" key="1">
    <citation type="submission" date="2023-08" db="EMBL/GenBank/DDBJ databases">
        <authorList>
            <person name="Alioto T."/>
            <person name="Alioto T."/>
            <person name="Gomez Garrido J."/>
        </authorList>
    </citation>
    <scope>NUCLEOTIDE SEQUENCE</scope>
</reference>
<keyword evidence="5" id="KW-0732">Signal</keyword>
<dbReference type="PROSITE" id="PS51468">
    <property type="entry name" value="VIT"/>
    <property type="match status" value="1"/>
</dbReference>
<evidence type="ECO:0000256" key="4">
    <source>
        <dbReference type="ARBA" id="ARBA00022690"/>
    </source>
</evidence>
<dbReference type="InterPro" id="IPR050934">
    <property type="entry name" value="ITIH"/>
</dbReference>
<dbReference type="InterPro" id="IPR000210">
    <property type="entry name" value="BTB/POZ_dom"/>
</dbReference>
<feature type="domain" description="BTB" evidence="8">
    <location>
        <begin position="62"/>
        <end position="131"/>
    </location>
</feature>
<dbReference type="SMART" id="SM00609">
    <property type="entry name" value="VIT"/>
    <property type="match status" value="1"/>
</dbReference>
<evidence type="ECO:0000313" key="12">
    <source>
        <dbReference type="Proteomes" id="UP001162480"/>
    </source>
</evidence>
<keyword evidence="6" id="KW-0722">Serine protease inhibitor</keyword>
<dbReference type="SMART" id="SM00327">
    <property type="entry name" value="VWA"/>
    <property type="match status" value="1"/>
</dbReference>
<dbReference type="Gene3D" id="3.30.710.10">
    <property type="entry name" value="Potassium Channel Kv1.1, Chain A"/>
    <property type="match status" value="1"/>
</dbReference>
<dbReference type="GO" id="GO:0030212">
    <property type="term" value="P:hyaluronan metabolic process"/>
    <property type="evidence" value="ECO:0007669"/>
    <property type="project" value="InterPro"/>
</dbReference>
<dbReference type="GO" id="GO:0005576">
    <property type="term" value="C:extracellular region"/>
    <property type="evidence" value="ECO:0007669"/>
    <property type="project" value="UniProtKB-SubCell"/>
</dbReference>
<name>A0AA36FMN6_OCTVU</name>
<dbReference type="SUPFAM" id="SSF54695">
    <property type="entry name" value="POZ domain"/>
    <property type="match status" value="1"/>
</dbReference>
<evidence type="ECO:0000256" key="5">
    <source>
        <dbReference type="ARBA" id="ARBA00022729"/>
    </source>
</evidence>
<accession>A0AA36FMN6</accession>
<dbReference type="SUPFAM" id="SSF53300">
    <property type="entry name" value="vWA-like"/>
    <property type="match status" value="1"/>
</dbReference>
<dbReference type="Pfam" id="PF00092">
    <property type="entry name" value="VWA"/>
    <property type="match status" value="1"/>
</dbReference>
<dbReference type="Pfam" id="PF08487">
    <property type="entry name" value="VIT"/>
    <property type="match status" value="1"/>
</dbReference>
<evidence type="ECO:0000256" key="2">
    <source>
        <dbReference type="ARBA" id="ARBA00010158"/>
    </source>
</evidence>
<comment type="similarity">
    <text evidence="2">Belongs to the ITIH family.</text>
</comment>
<dbReference type="InterPro" id="IPR002035">
    <property type="entry name" value="VWF_A"/>
</dbReference>
<keyword evidence="3" id="KW-0964">Secreted</keyword>
<evidence type="ECO:0000259" key="10">
    <source>
        <dbReference type="PROSITE" id="PS51468"/>
    </source>
</evidence>
<dbReference type="Gene3D" id="3.40.50.410">
    <property type="entry name" value="von Willebrand factor, type A domain"/>
    <property type="match status" value="1"/>
</dbReference>
<evidence type="ECO:0000259" key="9">
    <source>
        <dbReference type="PROSITE" id="PS50234"/>
    </source>
</evidence>
<keyword evidence="7" id="KW-0325">Glycoprotein</keyword>
<gene>
    <name evidence="11" type="ORF">OCTVUL_1B031719</name>
</gene>
<dbReference type="InterPro" id="IPR036465">
    <property type="entry name" value="vWFA_dom_sf"/>
</dbReference>
<protein>
    <submittedName>
        <fullName evidence="11">Inter-alpha-trypsin inhibitor heavy chain H5-like</fullName>
    </submittedName>
</protein>
<dbReference type="SMART" id="SM00225">
    <property type="entry name" value="BTB"/>
    <property type="match status" value="1"/>
</dbReference>
<evidence type="ECO:0000313" key="11">
    <source>
        <dbReference type="EMBL" id="CAI9739403.1"/>
    </source>
</evidence>
<keyword evidence="4" id="KW-0646">Protease inhibitor</keyword>
<feature type="domain" description="VWFA" evidence="9">
    <location>
        <begin position="881"/>
        <end position="1062"/>
    </location>
</feature>